<accession>A0AB38R1Z7</accession>
<evidence type="ECO:0000259" key="2">
    <source>
        <dbReference type="Pfam" id="PF00440"/>
    </source>
</evidence>
<dbReference type="SUPFAM" id="SSF46689">
    <property type="entry name" value="Homeodomain-like"/>
    <property type="match status" value="1"/>
</dbReference>
<dbReference type="InterPro" id="IPR009057">
    <property type="entry name" value="Homeodomain-like_sf"/>
</dbReference>
<sequence>MLETAKTMFRQYGIQKTSVAALTEAVGISRGGCH</sequence>
<feature type="domain" description="HTH tetR-type" evidence="2">
    <location>
        <begin position="2"/>
        <end position="31"/>
    </location>
</feature>
<dbReference type="RefSeq" id="WP_125010587.1">
    <property type="nucleotide sequence ID" value="NZ_BHZK01000001.1"/>
</dbReference>
<proteinExistence type="predicted"/>
<dbReference type="EMBL" id="CP063414">
    <property type="protein sequence ID" value="UOE76742.1"/>
    <property type="molecule type" value="Genomic_DNA"/>
</dbReference>
<keyword evidence="1" id="KW-0238">DNA-binding</keyword>
<evidence type="ECO:0000313" key="3">
    <source>
        <dbReference type="EMBL" id="UOE76742.1"/>
    </source>
</evidence>
<reference evidence="3" key="1">
    <citation type="submission" date="2020-10" db="EMBL/GenBank/DDBJ databases">
        <authorList>
            <person name="Delgado J.A."/>
            <person name="Gonzalez J.M."/>
        </authorList>
    </citation>
    <scope>NUCLEOTIDE SEQUENCE</scope>
    <source>
        <strain evidence="3">23.6</strain>
    </source>
</reference>
<dbReference type="GO" id="GO:0003677">
    <property type="term" value="F:DNA binding"/>
    <property type="evidence" value="ECO:0007669"/>
    <property type="project" value="UniProtKB-KW"/>
</dbReference>
<evidence type="ECO:0000313" key="4">
    <source>
        <dbReference type="Proteomes" id="UP001058458"/>
    </source>
</evidence>
<name>A0AB38R1Z7_PARTM</name>
<dbReference type="AlphaFoldDB" id="A0AB38R1Z7"/>
<dbReference type="Gene3D" id="1.10.10.60">
    <property type="entry name" value="Homeodomain-like"/>
    <property type="match status" value="1"/>
</dbReference>
<dbReference type="InterPro" id="IPR001647">
    <property type="entry name" value="HTH_TetR"/>
</dbReference>
<gene>
    <name evidence="3" type="ORF">IMI45_02275</name>
</gene>
<organism evidence="3 4">
    <name type="scientific">Parageobacillus thermoglucosidasius</name>
    <name type="common">Geobacillus thermoglucosidasius</name>
    <dbReference type="NCBI Taxonomy" id="1426"/>
    <lineage>
        <taxon>Bacteria</taxon>
        <taxon>Bacillati</taxon>
        <taxon>Bacillota</taxon>
        <taxon>Bacilli</taxon>
        <taxon>Bacillales</taxon>
        <taxon>Anoxybacillaceae</taxon>
        <taxon>Parageobacillus</taxon>
    </lineage>
</organism>
<protein>
    <submittedName>
        <fullName evidence="3">TetR family transcriptional regulator</fullName>
    </submittedName>
</protein>
<dbReference type="Pfam" id="PF00440">
    <property type="entry name" value="TetR_N"/>
    <property type="match status" value="1"/>
</dbReference>
<evidence type="ECO:0000256" key="1">
    <source>
        <dbReference type="ARBA" id="ARBA00023125"/>
    </source>
</evidence>
<dbReference type="Proteomes" id="UP001058458">
    <property type="component" value="Chromosome"/>
</dbReference>